<evidence type="ECO:0008006" key="4">
    <source>
        <dbReference type="Google" id="ProtNLM"/>
    </source>
</evidence>
<organism evidence="2 3">
    <name type="scientific">Tenacibaculum polynesiense</name>
    <dbReference type="NCBI Taxonomy" id="3137857"/>
    <lineage>
        <taxon>Bacteria</taxon>
        <taxon>Pseudomonadati</taxon>
        <taxon>Bacteroidota</taxon>
        <taxon>Flavobacteriia</taxon>
        <taxon>Flavobacteriales</taxon>
        <taxon>Flavobacteriaceae</taxon>
        <taxon>Tenacibaculum</taxon>
    </lineage>
</organism>
<comment type="caution">
    <text evidence="2">The sequence shown here is derived from an EMBL/GenBank/DDBJ whole genome shotgun (WGS) entry which is preliminary data.</text>
</comment>
<dbReference type="EMBL" id="CAXJIO010000015">
    <property type="protein sequence ID" value="CAL2104272.1"/>
    <property type="molecule type" value="Genomic_DNA"/>
</dbReference>
<keyword evidence="1" id="KW-0732">Signal</keyword>
<feature type="signal peptide" evidence="1">
    <location>
        <begin position="1"/>
        <end position="19"/>
    </location>
</feature>
<evidence type="ECO:0000256" key="1">
    <source>
        <dbReference type="SAM" id="SignalP"/>
    </source>
</evidence>
<dbReference type="Proteomes" id="UP001497527">
    <property type="component" value="Unassembled WGS sequence"/>
</dbReference>
<dbReference type="RefSeq" id="WP_348718556.1">
    <property type="nucleotide sequence ID" value="NZ_CAXJIO010000015.1"/>
</dbReference>
<sequence length="195" mass="22051">MRLNYILILTSFCILSSCASLPSASTTLTQEVINEANDMHSLNKSLIQRIFDEKKKQVSFFIDKTYTPAIIKKYEALLPDTLNYRKELPNIIQSIIPVIMQKKDSLLGVIDNQEQKLMSQLDNSYTEYSKAASSLQNLINSAVKIKSTEESILNSVDKLTDNKLNFKKIASNLDSILNKSSSFFSKLDTIENTLK</sequence>
<reference evidence="2 3" key="1">
    <citation type="submission" date="2024-05" db="EMBL/GenBank/DDBJ databases">
        <authorList>
            <person name="Duchaud E."/>
        </authorList>
    </citation>
    <scope>NUCLEOTIDE SEQUENCE [LARGE SCALE GENOMIC DNA]</scope>
    <source>
        <strain evidence="2">Ena-SAMPLE-TAB-13-05-2024-13:56:06:370-140308</strain>
    </source>
</reference>
<accession>A0ABM9PF91</accession>
<evidence type="ECO:0000313" key="2">
    <source>
        <dbReference type="EMBL" id="CAL2104272.1"/>
    </source>
</evidence>
<gene>
    <name evidence="2" type="ORF">T190423A01A_60209</name>
</gene>
<keyword evidence="3" id="KW-1185">Reference proteome</keyword>
<protein>
    <recommendedName>
        <fullName evidence="4">Lipoprotein</fullName>
    </recommendedName>
</protein>
<evidence type="ECO:0000313" key="3">
    <source>
        <dbReference type="Proteomes" id="UP001497527"/>
    </source>
</evidence>
<feature type="chain" id="PRO_5045318506" description="Lipoprotein" evidence="1">
    <location>
        <begin position="20"/>
        <end position="195"/>
    </location>
</feature>
<name>A0ABM9PF91_9FLAO</name>
<proteinExistence type="predicted"/>
<dbReference type="PROSITE" id="PS51257">
    <property type="entry name" value="PROKAR_LIPOPROTEIN"/>
    <property type="match status" value="1"/>
</dbReference>